<keyword evidence="2" id="KW-1185">Reference proteome</keyword>
<dbReference type="EMBL" id="CM044705">
    <property type="protein sequence ID" value="KAI5664780.1"/>
    <property type="molecule type" value="Genomic_DNA"/>
</dbReference>
<dbReference type="Proteomes" id="UP001060085">
    <property type="component" value="Linkage Group LG05"/>
</dbReference>
<organism evidence="1 2">
    <name type="scientific">Catharanthus roseus</name>
    <name type="common">Madagascar periwinkle</name>
    <name type="synonym">Vinca rosea</name>
    <dbReference type="NCBI Taxonomy" id="4058"/>
    <lineage>
        <taxon>Eukaryota</taxon>
        <taxon>Viridiplantae</taxon>
        <taxon>Streptophyta</taxon>
        <taxon>Embryophyta</taxon>
        <taxon>Tracheophyta</taxon>
        <taxon>Spermatophyta</taxon>
        <taxon>Magnoliopsida</taxon>
        <taxon>eudicotyledons</taxon>
        <taxon>Gunneridae</taxon>
        <taxon>Pentapetalae</taxon>
        <taxon>asterids</taxon>
        <taxon>lamiids</taxon>
        <taxon>Gentianales</taxon>
        <taxon>Apocynaceae</taxon>
        <taxon>Rauvolfioideae</taxon>
        <taxon>Vinceae</taxon>
        <taxon>Catharanthinae</taxon>
        <taxon>Catharanthus</taxon>
    </lineage>
</organism>
<evidence type="ECO:0000313" key="2">
    <source>
        <dbReference type="Proteomes" id="UP001060085"/>
    </source>
</evidence>
<proteinExistence type="predicted"/>
<evidence type="ECO:0000313" key="1">
    <source>
        <dbReference type="EMBL" id="KAI5664780.1"/>
    </source>
</evidence>
<accession>A0ACC0AV64</accession>
<protein>
    <submittedName>
        <fullName evidence="1">Uncharacterized protein</fullName>
    </submittedName>
</protein>
<comment type="caution">
    <text evidence="1">The sequence shown here is derived from an EMBL/GenBank/DDBJ whole genome shotgun (WGS) entry which is preliminary data.</text>
</comment>
<name>A0ACC0AV64_CATRO</name>
<reference evidence="2" key="1">
    <citation type="journal article" date="2023" name="Nat. Plants">
        <title>Single-cell RNA sequencing provides a high-resolution roadmap for understanding the multicellular compartmentation of specialized metabolism.</title>
        <authorList>
            <person name="Sun S."/>
            <person name="Shen X."/>
            <person name="Li Y."/>
            <person name="Li Y."/>
            <person name="Wang S."/>
            <person name="Li R."/>
            <person name="Zhang H."/>
            <person name="Shen G."/>
            <person name="Guo B."/>
            <person name="Wei J."/>
            <person name="Xu J."/>
            <person name="St-Pierre B."/>
            <person name="Chen S."/>
            <person name="Sun C."/>
        </authorList>
    </citation>
    <scope>NUCLEOTIDE SEQUENCE [LARGE SCALE GENOMIC DNA]</scope>
</reference>
<gene>
    <name evidence="1" type="ORF">M9H77_24103</name>
</gene>
<sequence length="433" mass="48656">MAFKGLLAVVVMTLAFAGAFNHAFSYDRPPPRKTIFVSRPKDLDSTSPEQVHISQVGEDKMRISWITEDPGPPTVQYGTSSGSYGFSATGTTTSYRYVTYKSGEIHDVVIGPLKPSTLYYYRCGGSESESSPEFSFKTPPAHFPIKFAVVGDLGQTDWTRSTLEHIAKSDYDMLILPGDLSYADTYQPLWDSFGRLIQPLASQRPWMVTQGNHEVEKIPLIHTKKFTSYNARWRMPFEESGSNSNLYYSFQVAGGVHIIMLGSYTDFNPGSDQFNWLLSDLEKVDRTRTPWVFVVLHAPWYNSNKAHQGEVESVEMKNAMEDLLYKARVDVVFAGHVHAYERFTRVYKEAADNCGPVYINIGDGGNREGLASKYNDPQPAISAFREASFGHGQLEVMNGTHTLWTWHRNDDDEAIVTDSIWLTSLSSNPSCKV</sequence>